<dbReference type="InterPro" id="IPR051393">
    <property type="entry name" value="ABC_transporter_permease"/>
</dbReference>
<dbReference type="EMBL" id="SWLG01000001">
    <property type="protein sequence ID" value="TLS39403.1"/>
    <property type="molecule type" value="Genomic_DNA"/>
</dbReference>
<evidence type="ECO:0000259" key="9">
    <source>
        <dbReference type="PROSITE" id="PS50928"/>
    </source>
</evidence>
<keyword evidence="3" id="KW-1003">Cell membrane</keyword>
<sequence>MLKKAETTHDFPIKAKREKKKEEKGINPNISTKKTGLFSSFSLKNRENIQGYIFVLPWIIGFVVFTMGPMLFSLYASFTNYNITSHMDFIGLDNYSRMFNTDPLFWTSLWNTLYFVIWTVPMTTAGAVLLALLLNQGVPGMRIFRTIYYLPAVLSGVAVYFLWMQLLSPSTGLINTALAWFGIDGPAWLFDPEWTKPALIIMKMWGVGGGMLLYLASLQGVPKALYESATLDGANAYHRFRHITLPLITPVIFFDIVTSLIGGFQIFQEAYVMTESGSGGPMNSLLFYNLHMWNNAFEIFDMGYASAMAWILFFIVMVLTVINLRLGKKWVHYEGGDD</sequence>
<accession>A0A5R9FEV5</accession>
<dbReference type="Proteomes" id="UP000308230">
    <property type="component" value="Unassembled WGS sequence"/>
</dbReference>
<proteinExistence type="inferred from homology"/>
<evidence type="ECO:0000256" key="1">
    <source>
        <dbReference type="ARBA" id="ARBA00004651"/>
    </source>
</evidence>
<dbReference type="CDD" id="cd06261">
    <property type="entry name" value="TM_PBP2"/>
    <property type="match status" value="1"/>
</dbReference>
<evidence type="ECO:0000256" key="7">
    <source>
        <dbReference type="RuleBase" id="RU363032"/>
    </source>
</evidence>
<dbReference type="OrthoDB" id="9788108at2"/>
<evidence type="ECO:0000313" key="10">
    <source>
        <dbReference type="EMBL" id="TLS39403.1"/>
    </source>
</evidence>
<feature type="region of interest" description="Disordered" evidence="8">
    <location>
        <begin position="1"/>
        <end position="27"/>
    </location>
</feature>
<name>A0A5R9FEV5_9BACL</name>
<evidence type="ECO:0000313" key="11">
    <source>
        <dbReference type="Proteomes" id="UP000308230"/>
    </source>
</evidence>
<dbReference type="Gene3D" id="1.10.3720.10">
    <property type="entry name" value="MetI-like"/>
    <property type="match status" value="1"/>
</dbReference>
<keyword evidence="6 7" id="KW-0472">Membrane</keyword>
<comment type="similarity">
    <text evidence="7">Belongs to the binding-protein-dependent transport system permease family.</text>
</comment>
<reference evidence="10 11" key="1">
    <citation type="submission" date="2019-04" db="EMBL/GenBank/DDBJ databases">
        <title>Bacillus caeni sp. nov., a bacterium isolated from mangrove sediment.</title>
        <authorList>
            <person name="Huang H."/>
            <person name="Mo K."/>
            <person name="Hu Y."/>
        </authorList>
    </citation>
    <scope>NUCLEOTIDE SEQUENCE [LARGE SCALE GENOMIC DNA]</scope>
    <source>
        <strain evidence="10 11">HB172195</strain>
    </source>
</reference>
<feature type="transmembrane region" description="Helical" evidence="7">
    <location>
        <begin position="198"/>
        <end position="216"/>
    </location>
</feature>
<evidence type="ECO:0000256" key="8">
    <source>
        <dbReference type="SAM" id="MobiDB-lite"/>
    </source>
</evidence>
<evidence type="ECO:0000256" key="4">
    <source>
        <dbReference type="ARBA" id="ARBA00022692"/>
    </source>
</evidence>
<evidence type="ECO:0000256" key="3">
    <source>
        <dbReference type="ARBA" id="ARBA00022475"/>
    </source>
</evidence>
<feature type="compositionally biased region" description="Basic and acidic residues" evidence="8">
    <location>
        <begin position="1"/>
        <end position="25"/>
    </location>
</feature>
<keyword evidence="11" id="KW-1185">Reference proteome</keyword>
<keyword evidence="5 7" id="KW-1133">Transmembrane helix</keyword>
<dbReference type="SUPFAM" id="SSF160964">
    <property type="entry name" value="MalF N-terminal region-like"/>
    <property type="match status" value="1"/>
</dbReference>
<dbReference type="PANTHER" id="PTHR30193:SF1">
    <property type="entry name" value="ABC TRANSPORTER PERMEASE PROTEIN YESP-RELATED"/>
    <property type="match status" value="1"/>
</dbReference>
<feature type="transmembrane region" description="Helical" evidence="7">
    <location>
        <begin position="302"/>
        <end position="322"/>
    </location>
</feature>
<feature type="transmembrane region" description="Helical" evidence="7">
    <location>
        <begin position="247"/>
        <end position="267"/>
    </location>
</feature>
<dbReference type="SUPFAM" id="SSF161098">
    <property type="entry name" value="MetI-like"/>
    <property type="match status" value="1"/>
</dbReference>
<organism evidence="10 11">
    <name type="scientific">Exobacillus caeni</name>
    <dbReference type="NCBI Taxonomy" id="2574798"/>
    <lineage>
        <taxon>Bacteria</taxon>
        <taxon>Bacillati</taxon>
        <taxon>Bacillota</taxon>
        <taxon>Bacilli</taxon>
        <taxon>Bacillales</taxon>
        <taxon>Guptibacillaceae</taxon>
        <taxon>Exobacillus</taxon>
    </lineage>
</organism>
<gene>
    <name evidence="10" type="ORF">FCL54_01495</name>
</gene>
<feature type="domain" description="ABC transmembrane type-1" evidence="9">
    <location>
        <begin position="109"/>
        <end position="323"/>
    </location>
</feature>
<evidence type="ECO:0000256" key="2">
    <source>
        <dbReference type="ARBA" id="ARBA00022448"/>
    </source>
</evidence>
<dbReference type="PANTHER" id="PTHR30193">
    <property type="entry name" value="ABC TRANSPORTER PERMEASE PROTEIN"/>
    <property type="match status" value="1"/>
</dbReference>
<dbReference type="GO" id="GO:0005886">
    <property type="term" value="C:plasma membrane"/>
    <property type="evidence" value="ECO:0007669"/>
    <property type="project" value="UniProtKB-SubCell"/>
</dbReference>
<keyword evidence="2 7" id="KW-0813">Transport</keyword>
<comment type="subcellular location">
    <subcellularLocation>
        <location evidence="1 7">Cell membrane</location>
        <topology evidence="1 7">Multi-pass membrane protein</topology>
    </subcellularLocation>
</comment>
<feature type="transmembrane region" description="Helical" evidence="7">
    <location>
        <begin position="146"/>
        <end position="163"/>
    </location>
</feature>
<dbReference type="GO" id="GO:0055085">
    <property type="term" value="P:transmembrane transport"/>
    <property type="evidence" value="ECO:0007669"/>
    <property type="project" value="InterPro"/>
</dbReference>
<keyword evidence="4 7" id="KW-0812">Transmembrane</keyword>
<evidence type="ECO:0000256" key="5">
    <source>
        <dbReference type="ARBA" id="ARBA00022989"/>
    </source>
</evidence>
<comment type="caution">
    <text evidence="10">The sequence shown here is derived from an EMBL/GenBank/DDBJ whole genome shotgun (WGS) entry which is preliminary data.</text>
</comment>
<dbReference type="PROSITE" id="PS50928">
    <property type="entry name" value="ABC_TM1"/>
    <property type="match status" value="1"/>
</dbReference>
<dbReference type="InterPro" id="IPR035906">
    <property type="entry name" value="MetI-like_sf"/>
</dbReference>
<protein>
    <submittedName>
        <fullName evidence="10">Sugar ABC transporter permease</fullName>
    </submittedName>
</protein>
<dbReference type="AlphaFoldDB" id="A0A5R9FEV5"/>
<feature type="transmembrane region" description="Helical" evidence="7">
    <location>
        <begin position="113"/>
        <end position="134"/>
    </location>
</feature>
<feature type="transmembrane region" description="Helical" evidence="7">
    <location>
        <begin position="52"/>
        <end position="78"/>
    </location>
</feature>
<dbReference type="InterPro" id="IPR000515">
    <property type="entry name" value="MetI-like"/>
</dbReference>
<dbReference type="Pfam" id="PF00528">
    <property type="entry name" value="BPD_transp_1"/>
    <property type="match status" value="1"/>
</dbReference>
<evidence type="ECO:0000256" key="6">
    <source>
        <dbReference type="ARBA" id="ARBA00023136"/>
    </source>
</evidence>